<evidence type="ECO:0000256" key="4">
    <source>
        <dbReference type="ARBA" id="ARBA00022989"/>
    </source>
</evidence>
<comment type="subcellular location">
    <subcellularLocation>
        <location evidence="1">Cell membrane</location>
        <topology evidence="1">Multi-pass membrane protein</topology>
    </subcellularLocation>
</comment>
<feature type="transmembrane region" description="Helical" evidence="15">
    <location>
        <begin position="127"/>
        <end position="145"/>
    </location>
</feature>
<keyword evidence="10" id="KW-0325">Glycoprotein</keyword>
<evidence type="ECO:0000256" key="5">
    <source>
        <dbReference type="ARBA" id="ARBA00023040"/>
    </source>
</evidence>
<dbReference type="Proteomes" id="UP000030758">
    <property type="component" value="Unassembled WGS sequence"/>
</dbReference>
<keyword evidence="9 13" id="KW-0675">Receptor</keyword>
<keyword evidence="8" id="KW-1015">Disulfide bond</keyword>
<feature type="transmembrane region" description="Helical" evidence="15">
    <location>
        <begin position="211"/>
        <end position="236"/>
    </location>
</feature>
<evidence type="ECO:0000259" key="16">
    <source>
        <dbReference type="PROSITE" id="PS50262"/>
    </source>
</evidence>
<organism evidence="17">
    <name type="scientific">Trichuris suis</name>
    <name type="common">pig whipworm</name>
    <dbReference type="NCBI Taxonomy" id="68888"/>
    <lineage>
        <taxon>Eukaryota</taxon>
        <taxon>Metazoa</taxon>
        <taxon>Ecdysozoa</taxon>
        <taxon>Nematoda</taxon>
        <taxon>Enoplea</taxon>
        <taxon>Dorylaimia</taxon>
        <taxon>Trichinellida</taxon>
        <taxon>Trichuridae</taxon>
        <taxon>Trichuris</taxon>
    </lineage>
</organism>
<dbReference type="PANTHER" id="PTHR24238">
    <property type="entry name" value="G-PROTEIN COUPLED RECEPTOR"/>
    <property type="match status" value="1"/>
</dbReference>
<dbReference type="InterPro" id="IPR009126">
    <property type="entry name" value="Cholcskin_rcpt"/>
</dbReference>
<dbReference type="SMART" id="SM01381">
    <property type="entry name" value="7TM_GPCR_Srsx"/>
    <property type="match status" value="1"/>
</dbReference>
<reference evidence="17" key="1">
    <citation type="journal article" date="2014" name="Nat. Genet.">
        <title>Genome and transcriptome of the porcine whipworm Trichuris suis.</title>
        <authorList>
            <person name="Jex A.R."/>
            <person name="Nejsum P."/>
            <person name="Schwarz E.M."/>
            <person name="Hu L."/>
            <person name="Young N.D."/>
            <person name="Hall R.S."/>
            <person name="Korhonen P.K."/>
            <person name="Liao S."/>
            <person name="Thamsborg S."/>
            <person name="Xia J."/>
            <person name="Xu P."/>
            <person name="Wang S."/>
            <person name="Scheerlinck J.P."/>
            <person name="Hofmann A."/>
            <person name="Sternberg P.W."/>
            <person name="Wang J."/>
            <person name="Gasser R.B."/>
        </authorList>
    </citation>
    <scope>NUCLEOTIDE SEQUENCE [LARGE SCALE GENOMIC DNA]</scope>
    <source>
        <strain evidence="17">DCEP-RM93F</strain>
    </source>
</reference>
<evidence type="ECO:0000256" key="11">
    <source>
        <dbReference type="ARBA" id="ARBA00023224"/>
    </source>
</evidence>
<keyword evidence="3 13" id="KW-0812">Transmembrane</keyword>
<keyword evidence="4 15" id="KW-1133">Transmembrane helix</keyword>
<feature type="transmembrane region" description="Helical" evidence="15">
    <location>
        <begin position="93"/>
        <end position="115"/>
    </location>
</feature>
<keyword evidence="12" id="KW-0449">Lipoprotein</keyword>
<evidence type="ECO:0000256" key="15">
    <source>
        <dbReference type="SAM" id="Phobius"/>
    </source>
</evidence>
<feature type="transmembrane region" description="Helical" evidence="15">
    <location>
        <begin position="166"/>
        <end position="191"/>
    </location>
</feature>
<evidence type="ECO:0000256" key="3">
    <source>
        <dbReference type="ARBA" id="ARBA00022692"/>
    </source>
</evidence>
<keyword evidence="7" id="KW-0564">Palmitate</keyword>
<dbReference type="GO" id="GO:0008188">
    <property type="term" value="F:neuropeptide receptor activity"/>
    <property type="evidence" value="ECO:0007669"/>
    <property type="project" value="TreeGrafter"/>
</dbReference>
<dbReference type="SUPFAM" id="SSF81321">
    <property type="entry name" value="Family A G protein-coupled receptor-like"/>
    <property type="match status" value="1"/>
</dbReference>
<keyword evidence="5 13" id="KW-0297">G-protein coupled receptor</keyword>
<dbReference type="GO" id="GO:0005886">
    <property type="term" value="C:plasma membrane"/>
    <property type="evidence" value="ECO:0007669"/>
    <property type="project" value="UniProtKB-SubCell"/>
</dbReference>
<evidence type="ECO:0000256" key="10">
    <source>
        <dbReference type="ARBA" id="ARBA00023180"/>
    </source>
</evidence>
<dbReference type="EMBL" id="KL367498">
    <property type="protein sequence ID" value="KFD69131.1"/>
    <property type="molecule type" value="Genomic_DNA"/>
</dbReference>
<dbReference type="PROSITE" id="PS50262">
    <property type="entry name" value="G_PROTEIN_RECEP_F1_2"/>
    <property type="match status" value="1"/>
</dbReference>
<dbReference type="InterPro" id="IPR000276">
    <property type="entry name" value="GPCR_Rhodpsn"/>
</dbReference>
<keyword evidence="11 13" id="KW-0807">Transducer</keyword>
<feature type="transmembrane region" description="Helical" evidence="15">
    <location>
        <begin position="398"/>
        <end position="416"/>
    </location>
</feature>
<evidence type="ECO:0000256" key="7">
    <source>
        <dbReference type="ARBA" id="ARBA00023139"/>
    </source>
</evidence>
<dbReference type="Gene3D" id="1.20.1070.10">
    <property type="entry name" value="Rhodopsin 7-helix transmembrane proteins"/>
    <property type="match status" value="2"/>
</dbReference>
<evidence type="ECO:0000256" key="6">
    <source>
        <dbReference type="ARBA" id="ARBA00023136"/>
    </source>
</evidence>
<keyword evidence="2" id="KW-1003">Cell membrane</keyword>
<dbReference type="Pfam" id="PF00001">
    <property type="entry name" value="7tm_1"/>
    <property type="match status" value="1"/>
</dbReference>
<evidence type="ECO:0000313" key="17">
    <source>
        <dbReference type="EMBL" id="KFD69131.1"/>
    </source>
</evidence>
<feature type="transmembrane region" description="Helical" evidence="15">
    <location>
        <begin position="436"/>
        <end position="456"/>
    </location>
</feature>
<gene>
    <name evidence="17" type="ORF">M514_02988</name>
</gene>
<evidence type="ECO:0000256" key="13">
    <source>
        <dbReference type="RuleBase" id="RU000688"/>
    </source>
</evidence>
<evidence type="ECO:0000256" key="14">
    <source>
        <dbReference type="SAM" id="MobiDB-lite"/>
    </source>
</evidence>
<protein>
    <recommendedName>
        <fullName evidence="16">G-protein coupled receptors family 1 profile domain-containing protein</fullName>
    </recommendedName>
</protein>
<keyword evidence="6 15" id="KW-0472">Membrane</keyword>
<evidence type="ECO:0000256" key="1">
    <source>
        <dbReference type="ARBA" id="ARBA00004651"/>
    </source>
</evidence>
<feature type="region of interest" description="Disordered" evidence="14">
    <location>
        <begin position="502"/>
        <end position="534"/>
    </location>
</feature>
<comment type="similarity">
    <text evidence="13">Belongs to the G-protein coupled receptor 1 family.</text>
</comment>
<evidence type="ECO:0000256" key="9">
    <source>
        <dbReference type="ARBA" id="ARBA00023170"/>
    </source>
</evidence>
<dbReference type="PRINTS" id="PR00237">
    <property type="entry name" value="GPCRRHODOPSN"/>
</dbReference>
<dbReference type="AlphaFoldDB" id="A0A085NI35"/>
<evidence type="ECO:0000256" key="2">
    <source>
        <dbReference type="ARBA" id="ARBA00022475"/>
    </source>
</evidence>
<dbReference type="PROSITE" id="PS00237">
    <property type="entry name" value="G_PROTEIN_RECEP_F1_1"/>
    <property type="match status" value="1"/>
</dbReference>
<name>A0A085NI35_9BILA</name>
<proteinExistence type="inferred from homology"/>
<feature type="transmembrane region" description="Helical" evidence="15">
    <location>
        <begin position="48"/>
        <end position="72"/>
    </location>
</feature>
<accession>A0A085NI35</accession>
<evidence type="ECO:0000256" key="8">
    <source>
        <dbReference type="ARBA" id="ARBA00023157"/>
    </source>
</evidence>
<feature type="domain" description="G-protein coupled receptors family 1 profile" evidence="16">
    <location>
        <begin position="63"/>
        <end position="453"/>
    </location>
</feature>
<evidence type="ECO:0000256" key="12">
    <source>
        <dbReference type="ARBA" id="ARBA00023288"/>
    </source>
</evidence>
<dbReference type="InterPro" id="IPR017452">
    <property type="entry name" value="GPCR_Rhodpsn_7TM"/>
</dbReference>
<sequence length="577" mass="65047">MEQANETLQADSTIPLILFNLTVRSFNVSPVSEEPEPCQLIDSGRNRFLIVVFVVIFCVSLIGNSLVILTIVQNRWMRTITNLFLLNMAISDLLLTLICMPPTLTAMLFECFIWGSQMKWMCTLMSFLQPVSVAANANTLVAIALERYFALCRPLHSRQWQTKRNVVRMLIIIWTAACITSIPPTFVVEVIEIRPGQPNCRYNWPSPQAPLIYFIFLSQMLFTIPLIIMTLLYSLVIRSLWLGIKQHSENSSTLAHQVSLTTNVQRQRGSKLYNRMDSRTTFVIPAVLAKTGEKTENSGTAYNTEPTRAPLADRNEGYRWSTMGTKRKHFLRWQCPYLKKQLTKSATTIPLASVSQSSSPMVPAICQGSPSARPQGRWSGTHLRSTHTEKNLVTKKRVIKMLAMIVVEFFVCWMPFYSYYLVVIIHPSLFDSSCHVAFLIIAYLSTCTNPITYCFMNSKFRQAFLAAFGCHVNSKALRRQKCYGTKHSQPYVCKVAPPQATAGNAQQEDKDDDDNNSNSSSQQDYVTAYEGSRNSSDDMATVQMVLSDNSITQTTPTDKTDSTELPTITMEGVVSIV</sequence>
<dbReference type="PANTHER" id="PTHR24238:SF75">
    <property type="entry name" value="CHOLECYSTOKININ-LIKE RECEPTOR AT 17D1-RELATED"/>
    <property type="match status" value="1"/>
</dbReference>
<dbReference type="PRINTS" id="PR01822">
    <property type="entry name" value="CCYSTOKININR"/>
</dbReference>